<dbReference type="InterPro" id="IPR002372">
    <property type="entry name" value="PQQ_rpt_dom"/>
</dbReference>
<dbReference type="EMBL" id="GU943006">
    <property type="protein sequence ID" value="ADD93948.1"/>
    <property type="molecule type" value="Genomic_DNA"/>
</dbReference>
<evidence type="ECO:0000256" key="6">
    <source>
        <dbReference type="ARBA" id="ARBA00022729"/>
    </source>
</evidence>
<organism evidence="13">
    <name type="scientific">uncultured marine bacterium MedDCM-OCT-S09-C199</name>
    <dbReference type="NCBI Taxonomy" id="743077"/>
    <lineage>
        <taxon>Bacteria</taxon>
        <taxon>environmental samples</taxon>
    </lineage>
</organism>
<evidence type="ECO:0000256" key="1">
    <source>
        <dbReference type="ARBA" id="ARBA00001913"/>
    </source>
</evidence>
<evidence type="ECO:0000256" key="8">
    <source>
        <dbReference type="ARBA" id="ARBA00023002"/>
    </source>
</evidence>
<dbReference type="PROSITE" id="PS51007">
    <property type="entry name" value="CYTC"/>
    <property type="match status" value="1"/>
</dbReference>
<protein>
    <submittedName>
        <fullName evidence="13">Pyrrolo quinoline quinone</fullName>
    </submittedName>
</protein>
<evidence type="ECO:0000256" key="3">
    <source>
        <dbReference type="ARBA" id="ARBA00008156"/>
    </source>
</evidence>
<keyword evidence="10" id="KW-1015">Disulfide bond</keyword>
<name>D6PDZ7_9BACT</name>
<evidence type="ECO:0000256" key="10">
    <source>
        <dbReference type="ARBA" id="ARBA00023157"/>
    </source>
</evidence>
<evidence type="ECO:0000256" key="7">
    <source>
        <dbReference type="ARBA" id="ARBA00022837"/>
    </source>
</evidence>
<comment type="cofactor">
    <cofactor evidence="1">
        <name>Ca(2+)</name>
        <dbReference type="ChEBI" id="CHEBI:29108"/>
    </cofactor>
</comment>
<dbReference type="InterPro" id="IPR017512">
    <property type="entry name" value="PQQ_MeOH/EtOH_DH"/>
</dbReference>
<evidence type="ECO:0000259" key="12">
    <source>
        <dbReference type="PROSITE" id="PS51007"/>
    </source>
</evidence>
<dbReference type="SUPFAM" id="SSF50998">
    <property type="entry name" value="Quinoprotein alcohol dehydrogenase-like"/>
    <property type="match status" value="1"/>
</dbReference>
<evidence type="ECO:0000256" key="5">
    <source>
        <dbReference type="ARBA" id="ARBA00022723"/>
    </source>
</evidence>
<comment type="cofactor">
    <cofactor evidence="2">
        <name>pyrroloquinoline quinone</name>
        <dbReference type="ChEBI" id="CHEBI:58442"/>
    </cofactor>
</comment>
<evidence type="ECO:0000313" key="13">
    <source>
        <dbReference type="EMBL" id="ADD93948.1"/>
    </source>
</evidence>
<sequence>MGQLGLAWYKDMNTNRALEATPIVVDDTMFFSSTWSRVYAVDARTGETKWSYDPKVPGEWARKACCDVVNRGVAVYKGRVYVGTLDGRLVSLDAATGSVVWEVDTLIDRTRFYTITGAPRVANGKVFIGNGGAEFGVRGYVTAYDAESGDEVWRFFTVPGDPSLPFEHPEMELAAETWKGGSWWEFGGGGTVWNSIVYDPDFNNVYLGVGNGSPWTRVIRSPGGGDNLFLSSVVALDADTGAMKWYYQTTPGDNWDYTAVQDMALADMEVDGEMRKVLLQAPKNGFFYVLDRKDGKLLRANPFATVTWASHVDMETGRPVENPELDYTKKEQWVLPGPLGAHNWQAMSVDEEAGVVYIPAQDNPLIYGMSEDWTQSGLYKRNPGGWNTGLEFGRITQLVVDNIADQPTPKGYLKAFDPLTGEDKWVVEIPHYWNGGVLSSAGGLVFQGDALGMFTAYDKDTGEALWQFNTYTSMLAPPITFEIDGEQFVSVLTGTGGADLFGGEPLPPVAEHASLTYNNYGRLLVFKIGGTEQLPVPTVRDRSIPVQADLVASNDQIAAGERHYNNYCAVCHGLAVRSGGSIPDLRRMSEGTHTAFNQIVQDGLLAANGMAAFDDVLSNEDTTMIHHYVRARAEQDRLAAAGEVSMGQLTWQ</sequence>
<feature type="domain" description="Cytochrome c" evidence="12">
    <location>
        <begin position="555"/>
        <end position="633"/>
    </location>
</feature>
<dbReference type="CDD" id="cd10279">
    <property type="entry name" value="PQQ_ADH_II"/>
    <property type="match status" value="1"/>
</dbReference>
<comment type="similarity">
    <text evidence="3">Belongs to the bacterial PQQ dehydrogenase family.</text>
</comment>
<dbReference type="NCBIfam" id="TIGR03075">
    <property type="entry name" value="PQQ_enz_alc_DH"/>
    <property type="match status" value="1"/>
</dbReference>
<evidence type="ECO:0000256" key="2">
    <source>
        <dbReference type="ARBA" id="ARBA00001931"/>
    </source>
</evidence>
<dbReference type="Pfam" id="PF13442">
    <property type="entry name" value="Cytochrome_CBB3"/>
    <property type="match status" value="1"/>
</dbReference>
<keyword evidence="5 11" id="KW-0479">Metal-binding</keyword>
<keyword evidence="8" id="KW-0560">Oxidoreductase</keyword>
<dbReference type="Pfam" id="PF01011">
    <property type="entry name" value="PQQ"/>
    <property type="match status" value="2"/>
</dbReference>
<dbReference type="InterPro" id="IPR011047">
    <property type="entry name" value="Quinoprotein_ADH-like_sf"/>
</dbReference>
<dbReference type="GO" id="GO:0016614">
    <property type="term" value="F:oxidoreductase activity, acting on CH-OH group of donors"/>
    <property type="evidence" value="ECO:0007669"/>
    <property type="project" value="InterPro"/>
</dbReference>
<evidence type="ECO:0000256" key="11">
    <source>
        <dbReference type="PROSITE-ProRule" id="PRU00433"/>
    </source>
</evidence>
<dbReference type="AlphaFoldDB" id="D6PDZ7"/>
<evidence type="ECO:0000256" key="9">
    <source>
        <dbReference type="ARBA" id="ARBA00023004"/>
    </source>
</evidence>
<dbReference type="SUPFAM" id="SSF46626">
    <property type="entry name" value="Cytochrome c"/>
    <property type="match status" value="1"/>
</dbReference>
<proteinExistence type="inferred from homology"/>
<dbReference type="InterPro" id="IPR036909">
    <property type="entry name" value="Cyt_c-like_dom_sf"/>
</dbReference>
<dbReference type="GO" id="GO:0016020">
    <property type="term" value="C:membrane"/>
    <property type="evidence" value="ECO:0007669"/>
    <property type="project" value="InterPro"/>
</dbReference>
<dbReference type="GO" id="GO:0020037">
    <property type="term" value="F:heme binding"/>
    <property type="evidence" value="ECO:0007669"/>
    <property type="project" value="InterPro"/>
</dbReference>
<accession>D6PDZ7</accession>
<dbReference type="Gene3D" id="2.140.10.10">
    <property type="entry name" value="Quinoprotein alcohol dehydrogenase-like superfamily"/>
    <property type="match status" value="1"/>
</dbReference>
<dbReference type="PANTHER" id="PTHR32303">
    <property type="entry name" value="QUINOPROTEIN ALCOHOL DEHYDROGENASE (CYTOCHROME C)"/>
    <property type="match status" value="1"/>
</dbReference>
<keyword evidence="9 11" id="KW-0408">Iron</keyword>
<dbReference type="SMART" id="SM00564">
    <property type="entry name" value="PQQ"/>
    <property type="match status" value="6"/>
</dbReference>
<dbReference type="GO" id="GO:0005509">
    <property type="term" value="F:calcium ion binding"/>
    <property type="evidence" value="ECO:0007669"/>
    <property type="project" value="InterPro"/>
</dbReference>
<dbReference type="Gene3D" id="1.10.760.10">
    <property type="entry name" value="Cytochrome c-like domain"/>
    <property type="match status" value="1"/>
</dbReference>
<dbReference type="GO" id="GO:0009055">
    <property type="term" value="F:electron transfer activity"/>
    <property type="evidence" value="ECO:0007669"/>
    <property type="project" value="InterPro"/>
</dbReference>
<evidence type="ECO:0000256" key="4">
    <source>
        <dbReference type="ARBA" id="ARBA00022617"/>
    </source>
</evidence>
<reference evidence="13" key="1">
    <citation type="journal article" date="2010" name="ISME J.">
        <title>Metagenome of the Mediterranean deep chlorophyll maximum studied by direct and fosmid library 454 pyrosequencing.</title>
        <authorList>
            <person name="Ghai R."/>
            <person name="Martin-Cuadrado A.B."/>
            <person name="Molto A.G."/>
            <person name="Heredia I.G."/>
            <person name="Cabrera R."/>
            <person name="Martin J."/>
            <person name="Verdu M."/>
            <person name="Deschamps P."/>
            <person name="Moreira D."/>
            <person name="Lopez-Garcia P."/>
            <person name="Mira A."/>
            <person name="Rodriguez-Valera F."/>
        </authorList>
    </citation>
    <scope>NUCLEOTIDE SEQUENCE</scope>
</reference>
<dbReference type="InterPro" id="IPR018391">
    <property type="entry name" value="PQQ_b-propeller_rpt"/>
</dbReference>
<keyword evidence="7" id="KW-0106">Calcium</keyword>
<dbReference type="InterPro" id="IPR009056">
    <property type="entry name" value="Cyt_c-like_dom"/>
</dbReference>
<keyword evidence="4 11" id="KW-0349">Heme</keyword>
<keyword evidence="6" id="KW-0732">Signal</keyword>